<evidence type="ECO:0000313" key="6">
    <source>
        <dbReference type="EMBL" id="MCO6047338.1"/>
    </source>
</evidence>
<dbReference type="InterPro" id="IPR050776">
    <property type="entry name" value="Ank_Repeat/CDKN_Inhibitor"/>
</dbReference>
<name>A0A9X2JJX9_9BACT</name>
<keyword evidence="5" id="KW-0812">Transmembrane</keyword>
<evidence type="ECO:0000313" key="7">
    <source>
        <dbReference type="Proteomes" id="UP001155241"/>
    </source>
</evidence>
<evidence type="ECO:0000256" key="3">
    <source>
        <dbReference type="PROSITE-ProRule" id="PRU00023"/>
    </source>
</evidence>
<keyword evidence="5" id="KW-1133">Transmembrane helix</keyword>
<proteinExistence type="predicted"/>
<accession>A0A9X2JJX9</accession>
<evidence type="ECO:0000256" key="5">
    <source>
        <dbReference type="SAM" id="Phobius"/>
    </source>
</evidence>
<dbReference type="PANTHER" id="PTHR24201">
    <property type="entry name" value="ANK_REP_REGION DOMAIN-CONTAINING PROTEIN"/>
    <property type="match status" value="1"/>
</dbReference>
<dbReference type="Proteomes" id="UP001155241">
    <property type="component" value="Unassembled WGS sequence"/>
</dbReference>
<dbReference type="EMBL" id="JAMXLR010000092">
    <property type="protein sequence ID" value="MCO6047338.1"/>
    <property type="molecule type" value="Genomic_DNA"/>
</dbReference>
<sequence>MTNLRFRFSIRQLLLMTVVVALFLCAYNWWSGPSLDDRMVRAAERGDTFMFAALIALGAQVDRGFGTGGYDTTPLMDAAYDGDLRAIELYLQHGAYVDYQEKDCFTAINYAAMEGHWDIVLRLHAAGADPHHRDATGSTAVDYAKEQGRYDIAEELKKRSAREARPEGERSTRE</sequence>
<evidence type="ECO:0000256" key="2">
    <source>
        <dbReference type="ARBA" id="ARBA00023043"/>
    </source>
</evidence>
<dbReference type="PROSITE" id="PS50088">
    <property type="entry name" value="ANK_REPEAT"/>
    <property type="match status" value="1"/>
</dbReference>
<gene>
    <name evidence="6" type="ORF">NG895_25840</name>
</gene>
<dbReference type="InterPro" id="IPR036770">
    <property type="entry name" value="Ankyrin_rpt-contain_sf"/>
</dbReference>
<organism evidence="6 7">
    <name type="scientific">Aeoliella straminimaris</name>
    <dbReference type="NCBI Taxonomy" id="2954799"/>
    <lineage>
        <taxon>Bacteria</taxon>
        <taxon>Pseudomonadati</taxon>
        <taxon>Planctomycetota</taxon>
        <taxon>Planctomycetia</taxon>
        <taxon>Pirellulales</taxon>
        <taxon>Lacipirellulaceae</taxon>
        <taxon>Aeoliella</taxon>
    </lineage>
</organism>
<dbReference type="SMART" id="SM00248">
    <property type="entry name" value="ANK"/>
    <property type="match status" value="3"/>
</dbReference>
<dbReference type="SUPFAM" id="SSF48403">
    <property type="entry name" value="Ankyrin repeat"/>
    <property type="match status" value="1"/>
</dbReference>
<reference evidence="6" key="1">
    <citation type="submission" date="2022-06" db="EMBL/GenBank/DDBJ databases">
        <title>Aeoliella straminimaris, a novel planctomycete from sediments.</title>
        <authorList>
            <person name="Vitorino I.R."/>
            <person name="Lage O.M."/>
        </authorList>
    </citation>
    <scope>NUCLEOTIDE SEQUENCE</scope>
    <source>
        <strain evidence="6">ICT_H6.2</strain>
    </source>
</reference>
<dbReference type="Gene3D" id="1.25.40.20">
    <property type="entry name" value="Ankyrin repeat-containing domain"/>
    <property type="match status" value="1"/>
</dbReference>
<keyword evidence="2 3" id="KW-0040">ANK repeat</keyword>
<dbReference type="InterPro" id="IPR002110">
    <property type="entry name" value="Ankyrin_rpt"/>
</dbReference>
<dbReference type="AlphaFoldDB" id="A0A9X2JJX9"/>
<feature type="repeat" description="ANK" evidence="3">
    <location>
        <begin position="70"/>
        <end position="102"/>
    </location>
</feature>
<keyword evidence="7" id="KW-1185">Reference proteome</keyword>
<protein>
    <submittedName>
        <fullName evidence="6">Ankyrin repeat domain-containing protein</fullName>
    </submittedName>
</protein>
<evidence type="ECO:0000256" key="4">
    <source>
        <dbReference type="SAM" id="MobiDB-lite"/>
    </source>
</evidence>
<keyword evidence="1" id="KW-0677">Repeat</keyword>
<evidence type="ECO:0000256" key="1">
    <source>
        <dbReference type="ARBA" id="ARBA00022737"/>
    </source>
</evidence>
<dbReference type="Pfam" id="PF12796">
    <property type="entry name" value="Ank_2"/>
    <property type="match status" value="1"/>
</dbReference>
<keyword evidence="5" id="KW-0472">Membrane</keyword>
<comment type="caution">
    <text evidence="6">The sequence shown here is derived from an EMBL/GenBank/DDBJ whole genome shotgun (WGS) entry which is preliminary data.</text>
</comment>
<feature type="transmembrane region" description="Helical" evidence="5">
    <location>
        <begin position="12"/>
        <end position="30"/>
    </location>
</feature>
<feature type="region of interest" description="Disordered" evidence="4">
    <location>
        <begin position="154"/>
        <end position="174"/>
    </location>
</feature>